<dbReference type="FunFam" id="3.90.226.10:FF:000017">
    <property type="entry name" value="Propionyl-CoA carboxylase subunit beta 5"/>
    <property type="match status" value="1"/>
</dbReference>
<dbReference type="PROSITE" id="PS50980">
    <property type="entry name" value="COA_CT_NTER"/>
    <property type="match status" value="1"/>
</dbReference>
<evidence type="ECO:0000313" key="4">
    <source>
        <dbReference type="Proteomes" id="UP001139485"/>
    </source>
</evidence>
<name>A0A9X2DBN8_9ACTN</name>
<dbReference type="AlphaFoldDB" id="A0A9X2DBN8"/>
<dbReference type="PANTHER" id="PTHR43842:SF2">
    <property type="entry name" value="PROPIONYL-COA CARBOXYLASE BETA CHAIN, MITOCHONDRIAL"/>
    <property type="match status" value="1"/>
</dbReference>
<evidence type="ECO:0000259" key="2">
    <source>
        <dbReference type="PROSITE" id="PS50989"/>
    </source>
</evidence>
<dbReference type="PROSITE" id="PS50989">
    <property type="entry name" value="COA_CT_CTER"/>
    <property type="match status" value="1"/>
</dbReference>
<dbReference type="GO" id="GO:0004658">
    <property type="term" value="F:propionyl-CoA carboxylase activity"/>
    <property type="evidence" value="ECO:0007669"/>
    <property type="project" value="TreeGrafter"/>
</dbReference>
<dbReference type="Proteomes" id="UP001139485">
    <property type="component" value="Unassembled WGS sequence"/>
</dbReference>
<organism evidence="3 4">
    <name type="scientific">Nocardioides bruguierae</name>
    <dbReference type="NCBI Taxonomy" id="2945102"/>
    <lineage>
        <taxon>Bacteria</taxon>
        <taxon>Bacillati</taxon>
        <taxon>Actinomycetota</taxon>
        <taxon>Actinomycetes</taxon>
        <taxon>Propionibacteriales</taxon>
        <taxon>Nocardioidaceae</taxon>
        <taxon>Nocardioides</taxon>
    </lineage>
</organism>
<dbReference type="GO" id="GO:0009317">
    <property type="term" value="C:acetyl-CoA carboxylase complex"/>
    <property type="evidence" value="ECO:0007669"/>
    <property type="project" value="InterPro"/>
</dbReference>
<dbReference type="EMBL" id="JAMOIL010000042">
    <property type="protein sequence ID" value="MCM0622639.1"/>
    <property type="molecule type" value="Genomic_DNA"/>
</dbReference>
<dbReference type="InterPro" id="IPR051047">
    <property type="entry name" value="AccD/PCCB"/>
</dbReference>
<dbReference type="RefSeq" id="WP_250828822.1">
    <property type="nucleotide sequence ID" value="NZ_JAMOIL010000042.1"/>
</dbReference>
<feature type="domain" description="CoA carboxyltransferase C-terminal" evidence="2">
    <location>
        <begin position="270"/>
        <end position="509"/>
    </location>
</feature>
<dbReference type="SUPFAM" id="SSF52096">
    <property type="entry name" value="ClpP/crotonase"/>
    <property type="match status" value="2"/>
</dbReference>
<protein>
    <submittedName>
        <fullName evidence="3">Acyl-CoA carboxylase subunit beta</fullName>
    </submittedName>
</protein>
<dbReference type="InterPro" id="IPR011762">
    <property type="entry name" value="COA_CT_N"/>
</dbReference>
<dbReference type="PRINTS" id="PR01070">
    <property type="entry name" value="ACCCTRFRASEB"/>
</dbReference>
<dbReference type="Gene3D" id="3.90.226.10">
    <property type="entry name" value="2-enoyl-CoA Hydratase, Chain A, domain 1"/>
    <property type="match status" value="2"/>
</dbReference>
<dbReference type="GO" id="GO:0006633">
    <property type="term" value="P:fatty acid biosynthetic process"/>
    <property type="evidence" value="ECO:0007669"/>
    <property type="project" value="InterPro"/>
</dbReference>
<dbReference type="InterPro" id="IPR000438">
    <property type="entry name" value="Acetyl_CoA_COase_Trfase_b_su"/>
</dbReference>
<dbReference type="InterPro" id="IPR029045">
    <property type="entry name" value="ClpP/crotonase-like_dom_sf"/>
</dbReference>
<feature type="domain" description="CoA carboxyltransferase N-terminal" evidence="1">
    <location>
        <begin position="12"/>
        <end position="267"/>
    </location>
</feature>
<evidence type="ECO:0000259" key="1">
    <source>
        <dbReference type="PROSITE" id="PS50980"/>
    </source>
</evidence>
<dbReference type="InterPro" id="IPR011763">
    <property type="entry name" value="COA_CT_C"/>
</dbReference>
<evidence type="ECO:0000313" key="3">
    <source>
        <dbReference type="EMBL" id="MCM0622639.1"/>
    </source>
</evidence>
<keyword evidence="4" id="KW-1185">Reference proteome</keyword>
<sequence length="523" mass="55227">MSTRPLPPDASLADRTAELREQRARVALGGGEKRLAKQHEQGKLTARERVDALLDPGTFAETGMFARHTSTYFGLDKVEMPADGVVTGAGAVLGRPVHVASQDFTVAGGSAGEVHSDKVVAMMRASLSTGTPFVFINDSGGARVQEGIGSLAGYGRVFYSNVLLSGVVPQVAIIAGPCAGGAAYSPALTDFVIQTRQAHMFITGPNVIAQVTGEQVTADALGGADAHMTRSGVTHFVADDDEQAVLIAKKLLSFLPQNNTEDPPIVDPDDVIEPDPSLLEVVPTSAKKGYDVREVVARLVDRGDFLEVQAGYAQNIVVGFGRITGRTVGVVANQPTVMSGVLDIDASDKASSFVRFCNAFNIPLLTLVDVPGFLPGVAQEHHGIIRHGAKLLYAYSAATVPKVTVVLRKAYGGAYVAMCSKDVGADKVFAWPSAEIAVMGAEGAAEIVFRREIAGAEDPAARRQELIEEYRSTFSTPYVAASRGLVDDIIDPAETRAQVSRALEVLAAKRDVRPAKKHGLGPT</sequence>
<accession>A0A9X2DBN8</accession>
<dbReference type="Pfam" id="PF01039">
    <property type="entry name" value="Carboxyl_trans"/>
    <property type="match status" value="1"/>
</dbReference>
<dbReference type="GO" id="GO:0003989">
    <property type="term" value="F:acetyl-CoA carboxylase activity"/>
    <property type="evidence" value="ECO:0007669"/>
    <property type="project" value="InterPro"/>
</dbReference>
<reference evidence="3" key="1">
    <citation type="submission" date="2022-05" db="EMBL/GenBank/DDBJ databases">
        <authorList>
            <person name="Tuo L."/>
        </authorList>
    </citation>
    <scope>NUCLEOTIDE SEQUENCE</scope>
    <source>
        <strain evidence="3">BSK12Z-4</strain>
    </source>
</reference>
<dbReference type="InterPro" id="IPR034733">
    <property type="entry name" value="AcCoA_carboxyl_beta"/>
</dbReference>
<comment type="caution">
    <text evidence="3">The sequence shown here is derived from an EMBL/GenBank/DDBJ whole genome shotgun (WGS) entry which is preliminary data.</text>
</comment>
<dbReference type="PANTHER" id="PTHR43842">
    <property type="entry name" value="PROPIONYL-COA CARBOXYLASE BETA CHAIN"/>
    <property type="match status" value="1"/>
</dbReference>
<proteinExistence type="predicted"/>
<gene>
    <name evidence="3" type="ORF">M8330_20320</name>
</gene>